<evidence type="ECO:0000256" key="1">
    <source>
        <dbReference type="SAM" id="SignalP"/>
    </source>
</evidence>
<comment type="caution">
    <text evidence="2">The sequence shown here is derived from an EMBL/GenBank/DDBJ whole genome shotgun (WGS) entry which is preliminary data.</text>
</comment>
<proteinExistence type="predicted"/>
<organism evidence="2 3">
    <name type="scientific">Rhodoblastus sphagnicola</name>
    <dbReference type="NCBI Taxonomy" id="333368"/>
    <lineage>
        <taxon>Bacteria</taxon>
        <taxon>Pseudomonadati</taxon>
        <taxon>Pseudomonadota</taxon>
        <taxon>Alphaproteobacteria</taxon>
        <taxon>Hyphomicrobiales</taxon>
        <taxon>Rhodoblastaceae</taxon>
        <taxon>Rhodoblastus</taxon>
    </lineage>
</organism>
<accession>A0A2S6NAY8</accession>
<dbReference type="Proteomes" id="UP000239089">
    <property type="component" value="Unassembled WGS sequence"/>
</dbReference>
<reference evidence="2 3" key="1">
    <citation type="journal article" date="2018" name="Arch. Microbiol.">
        <title>New insights into the metabolic potential of the phototrophic purple bacterium Rhodopila globiformis DSM 161(T) from its draft genome sequence and evidence for a vanadium-dependent nitrogenase.</title>
        <authorList>
            <person name="Imhoff J.F."/>
            <person name="Rahn T."/>
            <person name="Kunzel S."/>
            <person name="Neulinger S.C."/>
        </authorList>
    </citation>
    <scope>NUCLEOTIDE SEQUENCE [LARGE SCALE GENOMIC DNA]</scope>
    <source>
        <strain evidence="2 3">DSM 16996</strain>
    </source>
</reference>
<dbReference type="InterPro" id="IPR011050">
    <property type="entry name" value="Pectin_lyase_fold/virulence"/>
</dbReference>
<protein>
    <recommendedName>
        <fullName evidence="4">Right handed beta helix domain-containing protein</fullName>
    </recommendedName>
</protein>
<dbReference type="SUPFAM" id="SSF51126">
    <property type="entry name" value="Pectin lyase-like"/>
    <property type="match status" value="1"/>
</dbReference>
<dbReference type="EMBL" id="NHSJ01000050">
    <property type="protein sequence ID" value="PPQ31776.1"/>
    <property type="molecule type" value="Genomic_DNA"/>
</dbReference>
<feature type="signal peptide" evidence="1">
    <location>
        <begin position="1"/>
        <end position="28"/>
    </location>
</feature>
<keyword evidence="1" id="KW-0732">Signal</keyword>
<keyword evidence="3" id="KW-1185">Reference proteome</keyword>
<evidence type="ECO:0000313" key="3">
    <source>
        <dbReference type="Proteomes" id="UP000239089"/>
    </source>
</evidence>
<dbReference type="AlphaFoldDB" id="A0A2S6NAY8"/>
<evidence type="ECO:0000313" key="2">
    <source>
        <dbReference type="EMBL" id="PPQ31776.1"/>
    </source>
</evidence>
<feature type="chain" id="PRO_5015642138" description="Right handed beta helix domain-containing protein" evidence="1">
    <location>
        <begin position="29"/>
        <end position="832"/>
    </location>
</feature>
<name>A0A2S6NAY8_9HYPH</name>
<evidence type="ECO:0008006" key="4">
    <source>
        <dbReference type="Google" id="ProtNLM"/>
    </source>
</evidence>
<sequence length="832" mass="85379">MRVEMLRYGLLSSIAFIALFASNPSAFAVPSGQSAPLGDASALTITGSGSTVPRTAAARAADETNALDFSSFQAAVTRATAAGKTLRLPAGAYSYTGGSLQITVPVVFEAGALLSCNANISFTNTVTASRNRIFASGCTPDFWGDKKQSYVFPEWWGAAGDSACTAGSGTDSTSAFANAIASGAAQISLAGNANYRFTGLSTTRSHLSIVGADRGSTLMCQDDATGALDGLALSGAGGQNTIKDINFSRIQSAIGSVASASVVAGGSGYAVGDTLTMAGGVFATAAVLKVTSVSSGAVTGVSVQTAGAYTQAAPPTATMTITPAVAQASTSGGGTGATFKLRWQGPADVRIQDGYFVTIEHNTFAGSGSWDHIRIEGATTNPNQIYMERNQIFTANHDNISIYGPSSSAVPGDIYIEDHNYISGAVFAGIEIYGYTNGIFETANTVYNNKYGNYWDAGSANYIQSAKIRSNDIDTNSSGDYYFGLADVHYQQNWHSDVSPLVCTSCVNLQAEGNNFTIGAGTAAAIFNGSLSIHFDGNNFTGGLAPIQVNPYNGTQSSQLTFAASNWSYGGGYFLTTTGTPSQITVGVQLTSTAQAIVAPTSTINNLTIVGSESPDNNSNNPFSSTLWGKGNTVGAEESAAGGNGNQVYGYGSVAFGASNKSGGSFSSANGYMANDDSLYGARCFASGSTTGGSGGQELCQHVLRARSTSASAVRLTSDGSSAGAFNCLNLPDNSHSQFMIMVSGFNPTAVSSANWSSNGPNILTRASGVSSVYYTGSYTSQTTAPVGTGTGTSAKLQLSADTTNGCLNVTITPPDSNTWDWEAAIVRLKMQ</sequence>
<gene>
    <name evidence="2" type="ORF">CCR94_08040</name>
</gene>